<keyword evidence="1" id="KW-0472">Membrane</keyword>
<accession>A0A0D7K477</accession>
<dbReference type="CDD" id="cd03510">
    <property type="entry name" value="Rhizobitoxine-FADS-like"/>
    <property type="match status" value="1"/>
</dbReference>
<organism evidence="3 4">
    <name type="scientific">Acidovorax temperans</name>
    <dbReference type="NCBI Taxonomy" id="80878"/>
    <lineage>
        <taxon>Bacteria</taxon>
        <taxon>Pseudomonadati</taxon>
        <taxon>Pseudomonadota</taxon>
        <taxon>Betaproteobacteria</taxon>
        <taxon>Burkholderiales</taxon>
        <taxon>Comamonadaceae</taxon>
        <taxon>Acidovorax</taxon>
    </lineage>
</organism>
<evidence type="ECO:0000313" key="4">
    <source>
        <dbReference type="Proteomes" id="UP000032566"/>
    </source>
</evidence>
<dbReference type="EMBL" id="JXYQ01000115">
    <property type="protein sequence ID" value="KJA08799.1"/>
    <property type="molecule type" value="Genomic_DNA"/>
</dbReference>
<dbReference type="PANTHER" id="PTHR19353:SF19">
    <property type="entry name" value="DELTA(5) FATTY ACID DESATURASE C-RELATED"/>
    <property type="match status" value="1"/>
</dbReference>
<feature type="domain" description="Fatty acid desaturase" evidence="2">
    <location>
        <begin position="61"/>
        <end position="280"/>
    </location>
</feature>
<name>A0A0D7K477_9BURK</name>
<gene>
    <name evidence="3" type="ORF">RP29_20050</name>
</gene>
<dbReference type="STRING" id="80878.RP29_20050"/>
<keyword evidence="1" id="KW-0812">Transmembrane</keyword>
<dbReference type="RefSeq" id="WP_052521146.1">
    <property type="nucleotide sequence ID" value="NZ_JXYQ01000115.1"/>
</dbReference>
<evidence type="ECO:0000313" key="3">
    <source>
        <dbReference type="EMBL" id="KJA08799.1"/>
    </source>
</evidence>
<sequence length="314" mass="35644">MAPTSEVLADMADLRDQLRQQGSPYSELFKLRPARVLLDIAFDWALILGAVAAVVWIDAVLAPLSVLVISNRQRALGNILHDAGHRNIWREKRRNDLVARALVAPLLFASLSRYRETHFQHHLKLGRTRGDPDLIPGQENLPSLWVISFARCFLSWPTWLGSMSGHLFDKEVSLRSKAFILGWWVGLVGVLALLGGGDFALAFVLLWLIARATFFHCITTFREMCDHFGLQPGGVFGFTRDMVCHGPWRWTFHPRNNGYHLTHHLLPAVPYYGLPEAHTLLCQLPMFEDRSHICRAYFRTANAVTNEWQSRAAT</sequence>
<evidence type="ECO:0000259" key="2">
    <source>
        <dbReference type="Pfam" id="PF00487"/>
    </source>
</evidence>
<keyword evidence="1" id="KW-1133">Transmembrane helix</keyword>
<dbReference type="InterPro" id="IPR012171">
    <property type="entry name" value="Fatty_acid_desaturase"/>
</dbReference>
<dbReference type="AlphaFoldDB" id="A0A0D7K477"/>
<evidence type="ECO:0000256" key="1">
    <source>
        <dbReference type="SAM" id="Phobius"/>
    </source>
</evidence>
<dbReference type="PANTHER" id="PTHR19353">
    <property type="entry name" value="FATTY ACID DESATURASE 2"/>
    <property type="match status" value="1"/>
</dbReference>
<reference evidence="3 4" key="1">
    <citation type="submission" date="2014-12" db="EMBL/GenBank/DDBJ databases">
        <title>Isolation of bacteria from lake water.</title>
        <authorList>
            <person name="Sheng K.-Y."/>
            <person name="Chin P.-S."/>
            <person name="Chan K.-G."/>
            <person name="Tan G.S."/>
        </authorList>
    </citation>
    <scope>NUCLEOTIDE SEQUENCE [LARGE SCALE GENOMIC DNA]</scope>
    <source>
        <strain evidence="3 4">KY4</strain>
    </source>
</reference>
<dbReference type="Pfam" id="PF00487">
    <property type="entry name" value="FA_desaturase"/>
    <property type="match status" value="1"/>
</dbReference>
<dbReference type="GO" id="GO:0016020">
    <property type="term" value="C:membrane"/>
    <property type="evidence" value="ECO:0007669"/>
    <property type="project" value="TreeGrafter"/>
</dbReference>
<protein>
    <submittedName>
        <fullName evidence="3">Fatty acid desaturase</fullName>
    </submittedName>
</protein>
<feature type="transmembrane region" description="Helical" evidence="1">
    <location>
        <begin position="44"/>
        <end position="69"/>
    </location>
</feature>
<feature type="transmembrane region" description="Helical" evidence="1">
    <location>
        <begin position="181"/>
        <end position="210"/>
    </location>
</feature>
<dbReference type="GO" id="GO:0008610">
    <property type="term" value="P:lipid biosynthetic process"/>
    <property type="evidence" value="ECO:0007669"/>
    <property type="project" value="UniProtKB-ARBA"/>
</dbReference>
<dbReference type="Proteomes" id="UP000032566">
    <property type="component" value="Unassembled WGS sequence"/>
</dbReference>
<dbReference type="OrthoDB" id="9800167at2"/>
<dbReference type="InterPro" id="IPR005804">
    <property type="entry name" value="FA_desaturase_dom"/>
</dbReference>
<dbReference type="PATRIC" id="fig|80878.5.peg.214"/>
<comment type="caution">
    <text evidence="3">The sequence shown here is derived from an EMBL/GenBank/DDBJ whole genome shotgun (WGS) entry which is preliminary data.</text>
</comment>
<keyword evidence="4" id="KW-1185">Reference proteome</keyword>
<proteinExistence type="predicted"/>
<dbReference type="GO" id="GO:0016717">
    <property type="term" value="F:oxidoreductase activity, acting on paired donors, with oxidation of a pair of donors resulting in the reduction of molecular oxygen to two molecules of water"/>
    <property type="evidence" value="ECO:0007669"/>
    <property type="project" value="TreeGrafter"/>
</dbReference>